<gene>
    <name evidence="5" type="ORF">P3X46_032348</name>
</gene>
<dbReference type="InterPro" id="IPR045894">
    <property type="entry name" value="At5g08430-like"/>
</dbReference>
<organism evidence="5 6">
    <name type="scientific">Hevea brasiliensis</name>
    <name type="common">Para rubber tree</name>
    <name type="synonym">Siphonia brasiliensis</name>
    <dbReference type="NCBI Taxonomy" id="3981"/>
    <lineage>
        <taxon>Eukaryota</taxon>
        <taxon>Viridiplantae</taxon>
        <taxon>Streptophyta</taxon>
        <taxon>Embryophyta</taxon>
        <taxon>Tracheophyta</taxon>
        <taxon>Spermatophyta</taxon>
        <taxon>Magnoliopsida</taxon>
        <taxon>eudicotyledons</taxon>
        <taxon>Gunneridae</taxon>
        <taxon>Pentapetalae</taxon>
        <taxon>rosids</taxon>
        <taxon>fabids</taxon>
        <taxon>Malpighiales</taxon>
        <taxon>Euphorbiaceae</taxon>
        <taxon>Crotonoideae</taxon>
        <taxon>Micrandreae</taxon>
        <taxon>Hevea</taxon>
    </lineage>
</organism>
<evidence type="ECO:0000313" key="5">
    <source>
        <dbReference type="EMBL" id="KAJ9135134.1"/>
    </source>
</evidence>
<dbReference type="Pfam" id="PF25980">
    <property type="entry name" value="NERD_plant"/>
    <property type="match status" value="1"/>
</dbReference>
<accession>A0ABQ9KE67</accession>
<dbReference type="SMART" id="SM00444">
    <property type="entry name" value="GYF"/>
    <property type="match status" value="1"/>
</dbReference>
<dbReference type="Gene3D" id="3.90.70.200">
    <property type="entry name" value="Plus-3 domain"/>
    <property type="match status" value="1"/>
</dbReference>
<feature type="domain" description="Plus3" evidence="3">
    <location>
        <begin position="162"/>
        <end position="291"/>
    </location>
</feature>
<evidence type="ECO:0000259" key="3">
    <source>
        <dbReference type="PROSITE" id="PS51360"/>
    </source>
</evidence>
<dbReference type="EMBL" id="JARPOI010000018">
    <property type="protein sequence ID" value="KAJ9135134.1"/>
    <property type="molecule type" value="Genomic_DNA"/>
</dbReference>
<feature type="compositionally biased region" description="Acidic residues" evidence="1">
    <location>
        <begin position="489"/>
        <end position="508"/>
    </location>
</feature>
<protein>
    <recommendedName>
        <fullName evidence="7">GYF domain-containing protein</fullName>
    </recommendedName>
</protein>
<dbReference type="SMART" id="SM00719">
    <property type="entry name" value="Plus3"/>
    <property type="match status" value="1"/>
</dbReference>
<dbReference type="PANTHER" id="PTHR46851">
    <property type="entry name" value="OS01G0884500 PROTEIN"/>
    <property type="match status" value="1"/>
</dbReference>
<dbReference type="Proteomes" id="UP001174677">
    <property type="component" value="Chromosome 18"/>
</dbReference>
<dbReference type="InterPro" id="IPR004343">
    <property type="entry name" value="Plus-3_dom"/>
</dbReference>
<dbReference type="SUPFAM" id="SSF55277">
    <property type="entry name" value="GYF domain"/>
    <property type="match status" value="1"/>
</dbReference>
<feature type="region of interest" description="Disordered" evidence="1">
    <location>
        <begin position="459"/>
        <end position="521"/>
    </location>
</feature>
<dbReference type="SUPFAM" id="SSF159042">
    <property type="entry name" value="Plus3-like"/>
    <property type="match status" value="1"/>
</dbReference>
<dbReference type="Pfam" id="PF03126">
    <property type="entry name" value="Plus-3"/>
    <property type="match status" value="1"/>
</dbReference>
<dbReference type="PANTHER" id="PTHR46851:SF11">
    <property type="entry name" value="GYF DOMAIN-CONTAINING PROTEIN"/>
    <property type="match status" value="1"/>
</dbReference>
<keyword evidence="6" id="KW-1185">Reference proteome</keyword>
<evidence type="ECO:0000313" key="6">
    <source>
        <dbReference type="Proteomes" id="UP001174677"/>
    </source>
</evidence>
<proteinExistence type="predicted"/>
<dbReference type="SUPFAM" id="SSF47592">
    <property type="entry name" value="SWIB/MDM2 domain"/>
    <property type="match status" value="1"/>
</dbReference>
<dbReference type="InterPro" id="IPR036128">
    <property type="entry name" value="Plus3-like_sf"/>
</dbReference>
<dbReference type="PROSITE" id="PS51925">
    <property type="entry name" value="SWIB_MDM2"/>
    <property type="match status" value="1"/>
</dbReference>
<dbReference type="Pfam" id="PF02213">
    <property type="entry name" value="GYF"/>
    <property type="match status" value="1"/>
</dbReference>
<dbReference type="PROSITE" id="PS50829">
    <property type="entry name" value="GYF"/>
    <property type="match status" value="1"/>
</dbReference>
<feature type="domain" description="GYF" evidence="2">
    <location>
        <begin position="510"/>
        <end position="564"/>
    </location>
</feature>
<dbReference type="Pfam" id="PF02201">
    <property type="entry name" value="SWIB"/>
    <property type="match status" value="1"/>
</dbReference>
<reference evidence="5 6" key="1">
    <citation type="journal article" date="2023" name="Plant Biotechnol. J.">
        <title>Chromosome-level wild Hevea brasiliensis genome provides new tools for genomic-assisted breeding and valuable loci to elevate rubber yield.</title>
        <authorList>
            <person name="Cheng H."/>
            <person name="Song X."/>
            <person name="Hu Y."/>
            <person name="Wu T."/>
            <person name="Yang Q."/>
            <person name="An Z."/>
            <person name="Feng S."/>
            <person name="Deng Z."/>
            <person name="Wu W."/>
            <person name="Zeng X."/>
            <person name="Tu M."/>
            <person name="Wang X."/>
            <person name="Huang H."/>
        </authorList>
    </citation>
    <scope>NUCLEOTIDE SEQUENCE [LARGE SCALE GENOMIC DNA]</scope>
    <source>
        <strain evidence="5">MT/VB/25A 57/8</strain>
    </source>
</reference>
<evidence type="ECO:0000259" key="2">
    <source>
        <dbReference type="PROSITE" id="PS50829"/>
    </source>
</evidence>
<comment type="caution">
    <text evidence="5">The sequence shown here is derived from an EMBL/GenBank/DDBJ whole genome shotgun (WGS) entry which is preliminary data.</text>
</comment>
<dbReference type="PROSITE" id="PS51360">
    <property type="entry name" value="PLUS3"/>
    <property type="match status" value="1"/>
</dbReference>
<name>A0ABQ9KE67_HEVBR</name>
<dbReference type="InterPro" id="IPR035445">
    <property type="entry name" value="GYF-like_dom_sf"/>
</dbReference>
<dbReference type="Gene3D" id="3.30.1490.40">
    <property type="match status" value="1"/>
</dbReference>
<dbReference type="InterPro" id="IPR058668">
    <property type="entry name" value="NERD_dom"/>
</dbReference>
<feature type="region of interest" description="Disordered" evidence="1">
    <location>
        <begin position="352"/>
        <end position="373"/>
    </location>
</feature>
<dbReference type="Gene3D" id="1.10.245.10">
    <property type="entry name" value="SWIB/MDM2 domain"/>
    <property type="match status" value="1"/>
</dbReference>
<evidence type="ECO:0008006" key="7">
    <source>
        <dbReference type="Google" id="ProtNLM"/>
    </source>
</evidence>
<dbReference type="InterPro" id="IPR003121">
    <property type="entry name" value="SWIB_MDM2_domain"/>
</dbReference>
<dbReference type="InterPro" id="IPR036885">
    <property type="entry name" value="SWIB_MDM2_dom_sf"/>
</dbReference>
<sequence>MPESEPFFWMEEHAGKLYVPVGMKRKARTRKLEFVGWGSRPLIEFLESIGKDTSKQISQYDVTAIINKYVNDHNLHHPAKKKRILCDEWLLSLFGRKTIARNKIYEMLGTHFAENQADSDDDFLYSSEEEDSACQQQKNLTSERKTYIKKKVLEAPKSCFAAIIPDNIKLVHLKRSLVQDLLKEPETLEGKIVGSFVRVKSDPNDYLQKNSHMLVQITGLKKGPESNDKGAEIVLQVSNFMKDVHISMLSDDNFSEAECEDLRQRIKDGLLKRPTLVELEEKVRVLHQDVTNHWLVGELALLQKLIDRANEKGWRKELFEYLDRRQLLQTPDEQSRLLREVPEVIADEVEVETTPQDCPDGIEEGNHISPESVPNEGAEIRIRDVAAKKVPAAWISFNVDSTGNHAAMATSNQNNRMGNQAAMATSNQNNRMGNQAAMATSNQNNRMDEQKQPTEIDCERDGKMQPMNGQEHSQSQGVMNVEVIKLSSDDEEEDEENEEDEDSSDDDMSSYIWYYKDPQGDTQGPFTIASLKRWSDADYFPPNFKIWQAGQSPKEGVVLRDVLRETYPD</sequence>
<feature type="domain" description="DM2" evidence="4">
    <location>
        <begin position="31"/>
        <end position="114"/>
    </location>
</feature>
<evidence type="ECO:0000259" key="4">
    <source>
        <dbReference type="PROSITE" id="PS51925"/>
    </source>
</evidence>
<dbReference type="InterPro" id="IPR003169">
    <property type="entry name" value="GYF"/>
</dbReference>
<evidence type="ECO:0000256" key="1">
    <source>
        <dbReference type="SAM" id="MobiDB-lite"/>
    </source>
</evidence>
<dbReference type="CDD" id="cd10567">
    <property type="entry name" value="SWIB-MDM2_like"/>
    <property type="match status" value="1"/>
</dbReference>
<feature type="compositionally biased region" description="Polar residues" evidence="1">
    <location>
        <begin position="467"/>
        <end position="478"/>
    </location>
</feature>